<dbReference type="InterPro" id="IPR036513">
    <property type="entry name" value="STAS_dom_sf"/>
</dbReference>
<keyword evidence="2" id="KW-1185">Reference proteome</keyword>
<dbReference type="EMBL" id="JADDOJ010000138">
    <property type="protein sequence ID" value="MBE7942777.1"/>
    <property type="molecule type" value="Genomic_DNA"/>
</dbReference>
<gene>
    <name evidence="1" type="ORF">IM725_19580</name>
</gene>
<evidence type="ECO:0000313" key="2">
    <source>
        <dbReference type="Proteomes" id="UP000715965"/>
    </source>
</evidence>
<sequence length="134" mass="14069">MTHDGNLPFALSRDAIRVELALRDGFLDATVSGFKSPEGAMAVLARIAQALRDARQSRVLIDVTAVIGQMSGSDHAALGAALAAQFGPVRCAVVARADRPRGEIGPAASAGGVNYQAFDDREAALQWLVVTEPR</sequence>
<name>A0ABR9SKC8_9BURK</name>
<organism evidence="1 2">
    <name type="scientific">Ramlibacter aquaticus</name>
    <dbReference type="NCBI Taxonomy" id="2780094"/>
    <lineage>
        <taxon>Bacteria</taxon>
        <taxon>Pseudomonadati</taxon>
        <taxon>Pseudomonadota</taxon>
        <taxon>Betaproteobacteria</taxon>
        <taxon>Burkholderiales</taxon>
        <taxon>Comamonadaceae</taxon>
        <taxon>Ramlibacter</taxon>
    </lineage>
</organism>
<dbReference type="Proteomes" id="UP000715965">
    <property type="component" value="Unassembled WGS sequence"/>
</dbReference>
<accession>A0ABR9SKC8</accession>
<evidence type="ECO:0000313" key="1">
    <source>
        <dbReference type="EMBL" id="MBE7942777.1"/>
    </source>
</evidence>
<evidence type="ECO:0008006" key="3">
    <source>
        <dbReference type="Google" id="ProtNLM"/>
    </source>
</evidence>
<dbReference type="SUPFAM" id="SSF52091">
    <property type="entry name" value="SpoIIaa-like"/>
    <property type="match status" value="1"/>
</dbReference>
<dbReference type="RefSeq" id="WP_193782322.1">
    <property type="nucleotide sequence ID" value="NZ_JADDOJ010000138.1"/>
</dbReference>
<reference evidence="1 2" key="1">
    <citation type="submission" date="2020-10" db="EMBL/GenBank/DDBJ databases">
        <title>Draft genome of Ramlibacter aquaticus LMG 30558.</title>
        <authorList>
            <person name="Props R."/>
        </authorList>
    </citation>
    <scope>NUCLEOTIDE SEQUENCE [LARGE SCALE GENOMIC DNA]</scope>
    <source>
        <strain evidence="1 2">LMG 30558</strain>
    </source>
</reference>
<proteinExistence type="predicted"/>
<comment type="caution">
    <text evidence="1">The sequence shown here is derived from an EMBL/GenBank/DDBJ whole genome shotgun (WGS) entry which is preliminary data.</text>
</comment>
<protein>
    <recommendedName>
        <fullName evidence="3">STAS/SEC14 domain-containing protein</fullName>
    </recommendedName>
</protein>